<comment type="caution">
    <text evidence="1">The sequence shown here is derived from an EMBL/GenBank/DDBJ whole genome shotgun (WGS) entry which is preliminary data.</text>
</comment>
<dbReference type="Gene3D" id="3.90.1720.10">
    <property type="entry name" value="endopeptidase domain like (from Nostoc punctiforme)"/>
    <property type="match status" value="1"/>
</dbReference>
<gene>
    <name evidence="1" type="ORF">POL72_43230</name>
</gene>
<keyword evidence="2" id="KW-1185">Reference proteome</keyword>
<name>A0ABT5CHK7_9BACT</name>
<organism evidence="1 2">
    <name type="scientific">Sorangium atrum</name>
    <dbReference type="NCBI Taxonomy" id="2995308"/>
    <lineage>
        <taxon>Bacteria</taxon>
        <taxon>Pseudomonadati</taxon>
        <taxon>Myxococcota</taxon>
        <taxon>Polyangia</taxon>
        <taxon>Polyangiales</taxon>
        <taxon>Polyangiaceae</taxon>
        <taxon>Sorangium</taxon>
    </lineage>
</organism>
<reference evidence="1 2" key="1">
    <citation type="submission" date="2023-01" db="EMBL/GenBank/DDBJ databases">
        <title>Minimal conservation of predation-associated metabolite biosynthetic gene clusters underscores biosynthetic potential of Myxococcota including descriptions for ten novel species: Archangium lansinium sp. nov., Myxococcus landrumus sp. nov., Nannocystis bai.</title>
        <authorList>
            <person name="Ahearne A."/>
            <person name="Stevens C."/>
            <person name="Dowd S."/>
        </authorList>
    </citation>
    <scope>NUCLEOTIDE SEQUENCE [LARGE SCALE GENOMIC DNA]</scope>
    <source>
        <strain evidence="1 2">WIWO2</strain>
    </source>
</reference>
<proteinExistence type="predicted"/>
<accession>A0ABT5CHK7</accession>
<evidence type="ECO:0000313" key="1">
    <source>
        <dbReference type="EMBL" id="MDC0684607.1"/>
    </source>
</evidence>
<evidence type="ECO:0008006" key="3">
    <source>
        <dbReference type="Google" id="ProtNLM"/>
    </source>
</evidence>
<evidence type="ECO:0000313" key="2">
    <source>
        <dbReference type="Proteomes" id="UP001217485"/>
    </source>
</evidence>
<dbReference type="RefSeq" id="WP_272102919.1">
    <property type="nucleotide sequence ID" value="NZ_JAQNDK010000005.1"/>
</dbReference>
<dbReference type="Proteomes" id="UP001217485">
    <property type="component" value="Unassembled WGS sequence"/>
</dbReference>
<sequence>MRNFALPALRGDARDEADTGVTNLRGAIDSTREEIMNALKRMSSRAAVRALPAAVLAGLSLLAPRPAQGQTAEKPSHFYWADTLVTHIAPVNNEYGSSTTYVYWAGVGGATEYRSRSLCASFVTNVLKQAYQLSVYDINTWFGSMSPNAALYHDRIIEEVGFEQIMTVSEIEAGDIVAIEYPAGSTASGHVAIAAGAAVPRVATYPFVTGTIQYTLPVLDSSTTGHGTTDTRRNADGSWHPGVGRGVMRLYANSNGTIVGHAWSTQSGSTYYGTQVRDIAVGRITEPYIELPLPL</sequence>
<protein>
    <recommendedName>
        <fullName evidence="3">Peptidase C51 domain-containing protein</fullName>
    </recommendedName>
</protein>
<dbReference type="EMBL" id="JAQNDK010000005">
    <property type="protein sequence ID" value="MDC0684607.1"/>
    <property type="molecule type" value="Genomic_DNA"/>
</dbReference>